<accession>A0ABZ1BX67</accession>
<keyword evidence="4 6" id="KW-1133">Transmembrane helix</keyword>
<evidence type="ECO:0000313" key="8">
    <source>
        <dbReference type="EMBL" id="WRP17404.1"/>
    </source>
</evidence>
<comment type="subcellular location">
    <subcellularLocation>
        <location evidence="1">Cell membrane</location>
        <topology evidence="1">Multi-pass membrane protein</topology>
    </subcellularLocation>
</comment>
<dbReference type="PANTHER" id="PTHR30294">
    <property type="entry name" value="MEMBRANE COMPONENT OF ABC TRANSPORTER YHHJ-RELATED"/>
    <property type="match status" value="1"/>
</dbReference>
<evidence type="ECO:0000256" key="3">
    <source>
        <dbReference type="ARBA" id="ARBA00022692"/>
    </source>
</evidence>
<dbReference type="RefSeq" id="WP_324716675.1">
    <property type="nucleotide sequence ID" value="NZ_CP141615.1"/>
</dbReference>
<feature type="transmembrane region" description="Helical" evidence="6">
    <location>
        <begin position="335"/>
        <end position="356"/>
    </location>
</feature>
<feature type="transmembrane region" description="Helical" evidence="6">
    <location>
        <begin position="251"/>
        <end position="272"/>
    </location>
</feature>
<evidence type="ECO:0000256" key="4">
    <source>
        <dbReference type="ARBA" id="ARBA00022989"/>
    </source>
</evidence>
<keyword evidence="2" id="KW-1003">Cell membrane</keyword>
<reference evidence="8 9" key="1">
    <citation type="journal article" date="2024" name="Front. Microbiol.">
        <title>Novel thermophilic genera Geochorda gen. nov. and Carboxydochorda gen. nov. from the deep terrestrial subsurface reveal the ecophysiological diversity in the class Limnochordia.</title>
        <authorList>
            <person name="Karnachuk O.V."/>
            <person name="Lukina A.P."/>
            <person name="Avakyan M.R."/>
            <person name="Kadnikov V.V."/>
            <person name="Begmatov S."/>
            <person name="Beletsky A.V."/>
            <person name="Vlasova K.G."/>
            <person name="Novikov A.A."/>
            <person name="Shcherbakova V.A."/>
            <person name="Mardanov A.V."/>
            <person name="Ravin N.V."/>
        </authorList>
    </citation>
    <scope>NUCLEOTIDE SEQUENCE [LARGE SCALE GENOMIC DNA]</scope>
    <source>
        <strain evidence="8 9">L945</strain>
    </source>
</reference>
<feature type="transmembrane region" description="Helical" evidence="6">
    <location>
        <begin position="25"/>
        <end position="49"/>
    </location>
</feature>
<keyword evidence="3 6" id="KW-0812">Transmembrane</keyword>
<name>A0ABZ1BX67_9FIRM</name>
<sequence length="361" mass="37041">MGVLKRIATMAGWTVLRTSQSVADLVWLVVMPIAFGVIISLILAGAGAVKPPRAVVVNEDGTETVERLIRALATTPFDVQLAGRDEAMKQIAGGHVETALVVPAGFAASIAAGAPRLEVLQAGGSAGGLLVTRAKAIAAALARGEALPETLVAIETPRPTGDASPFTRVRVVFGVYLLFGLTASIQRTAALHRERKAGLLQRVLSTGVPYGEVIAAFMASIFLIGLLQAAVVLAVTGLLGTPWLAAGPGAIALPVLGSLFAGSGLAVALSGFVRSEAQVQLLGSAPPLLAVLGGAVMPLELTPAGVQKLAVFNPFYWAMEALEGGFVYRGWESQAGPLAVLLLVGVVGMVVGVQALRRRAV</sequence>
<organism evidence="8 9">
    <name type="scientific">Carboxydichorda subterranea</name>
    <dbReference type="NCBI Taxonomy" id="3109565"/>
    <lineage>
        <taxon>Bacteria</taxon>
        <taxon>Bacillati</taxon>
        <taxon>Bacillota</taxon>
        <taxon>Limnochordia</taxon>
        <taxon>Limnochordales</taxon>
        <taxon>Geochordaceae</taxon>
        <taxon>Carboxydichorda</taxon>
    </lineage>
</organism>
<evidence type="ECO:0000256" key="1">
    <source>
        <dbReference type="ARBA" id="ARBA00004651"/>
    </source>
</evidence>
<dbReference type="InterPro" id="IPR013525">
    <property type="entry name" value="ABC2_TM"/>
</dbReference>
<keyword evidence="5 6" id="KW-0472">Membrane</keyword>
<keyword evidence="9" id="KW-1185">Reference proteome</keyword>
<evidence type="ECO:0000256" key="5">
    <source>
        <dbReference type="ARBA" id="ARBA00023136"/>
    </source>
</evidence>
<evidence type="ECO:0000313" key="9">
    <source>
        <dbReference type="Proteomes" id="UP001332192"/>
    </source>
</evidence>
<protein>
    <submittedName>
        <fullName evidence="8">ABC transporter permease</fullName>
    </submittedName>
</protein>
<proteinExistence type="predicted"/>
<evidence type="ECO:0000259" key="7">
    <source>
        <dbReference type="Pfam" id="PF12698"/>
    </source>
</evidence>
<evidence type="ECO:0000256" key="2">
    <source>
        <dbReference type="ARBA" id="ARBA00022475"/>
    </source>
</evidence>
<feature type="transmembrane region" description="Helical" evidence="6">
    <location>
        <begin position="279"/>
        <end position="299"/>
    </location>
</feature>
<dbReference type="EMBL" id="CP141615">
    <property type="protein sequence ID" value="WRP17404.1"/>
    <property type="molecule type" value="Genomic_DNA"/>
</dbReference>
<dbReference type="Proteomes" id="UP001332192">
    <property type="component" value="Chromosome"/>
</dbReference>
<feature type="transmembrane region" description="Helical" evidence="6">
    <location>
        <begin position="213"/>
        <end position="239"/>
    </location>
</feature>
<feature type="transmembrane region" description="Helical" evidence="6">
    <location>
        <begin position="171"/>
        <end position="192"/>
    </location>
</feature>
<dbReference type="Pfam" id="PF12698">
    <property type="entry name" value="ABC2_membrane_3"/>
    <property type="match status" value="1"/>
</dbReference>
<dbReference type="PANTHER" id="PTHR30294:SF38">
    <property type="entry name" value="TRANSPORT PERMEASE PROTEIN"/>
    <property type="match status" value="1"/>
</dbReference>
<evidence type="ECO:0000256" key="6">
    <source>
        <dbReference type="SAM" id="Phobius"/>
    </source>
</evidence>
<dbReference type="Gene3D" id="3.40.1710.10">
    <property type="entry name" value="abc type-2 transporter like domain"/>
    <property type="match status" value="1"/>
</dbReference>
<gene>
    <name evidence="8" type="ORF">U7230_15195</name>
</gene>
<dbReference type="InterPro" id="IPR051449">
    <property type="entry name" value="ABC-2_transporter_component"/>
</dbReference>
<feature type="domain" description="ABC-2 type transporter transmembrane" evidence="7">
    <location>
        <begin position="25"/>
        <end position="351"/>
    </location>
</feature>